<keyword evidence="4 5" id="KW-0539">Nucleus</keyword>
<feature type="compositionally biased region" description="Basic residues" evidence="6">
    <location>
        <begin position="310"/>
        <end position="323"/>
    </location>
</feature>
<keyword evidence="3 5" id="KW-0690">Ribosome biogenesis</keyword>
<organism evidence="7 8">
    <name type="scientific">Odynerus spinipes</name>
    <dbReference type="NCBI Taxonomy" id="1348599"/>
    <lineage>
        <taxon>Eukaryota</taxon>
        <taxon>Metazoa</taxon>
        <taxon>Ecdysozoa</taxon>
        <taxon>Arthropoda</taxon>
        <taxon>Hexapoda</taxon>
        <taxon>Insecta</taxon>
        <taxon>Pterygota</taxon>
        <taxon>Neoptera</taxon>
        <taxon>Endopterygota</taxon>
        <taxon>Hymenoptera</taxon>
        <taxon>Apocrita</taxon>
        <taxon>Aculeata</taxon>
        <taxon>Vespoidea</taxon>
        <taxon>Vespidae</taxon>
        <taxon>Eumeninae</taxon>
        <taxon>Odynerus</taxon>
    </lineage>
</organism>
<dbReference type="Pfam" id="PF07767">
    <property type="entry name" value="Nop53"/>
    <property type="match status" value="1"/>
</dbReference>
<evidence type="ECO:0000256" key="4">
    <source>
        <dbReference type="ARBA" id="ARBA00023242"/>
    </source>
</evidence>
<comment type="function">
    <text evidence="5">May play a role in ribosome biogenesis.</text>
</comment>
<proteinExistence type="inferred from homology"/>
<sequence length="456" mass="52701">MIEVKNKKRKVSKKTKKSWRKHVDTTDVDKFLESERLEERLGVPFSKRTDADLFTVDKGSITVEETTLCEGKKQRRLALKNKEPKCFEILKPHTLVPDPIAKRNRVRTPDERKHPIVRRKEIERKSKGILKLKEKLALKNKALANLKRANRPKRGDFKDDIWEKENASLPQIDTEWMSSDAVRHMYSHMGVKKRKLPASLHKKPSVLPAIEVPHPGTSYNPSYDDHQELLHEVAQKELELIKEEAHLNRVTTNMFKKVSAAEKEKSTLKEMSEGLPVKDQTEASKSNNDDDNDNDEDIDPNITSVNPPVKNKKKTLVARRKQKEQKMLAHKIAQAKLEKKKVSDIYKLKLLHKQIAAKDKKERMLQEKRLKLKKLKSVGPKTLSKVKFEPVDPAFTLAEELSGNLRNVSRTSNLLKDRYKSLQQRNIVAPANVVLKRTKAKVKKYIKPDHKITQNK</sequence>
<evidence type="ECO:0000256" key="1">
    <source>
        <dbReference type="ARBA" id="ARBA00008838"/>
    </source>
</evidence>
<feature type="region of interest" description="Disordered" evidence="6">
    <location>
        <begin position="265"/>
        <end position="323"/>
    </location>
</feature>
<evidence type="ECO:0000313" key="8">
    <source>
        <dbReference type="Proteomes" id="UP001258017"/>
    </source>
</evidence>
<evidence type="ECO:0000256" key="2">
    <source>
        <dbReference type="ARBA" id="ARBA00018339"/>
    </source>
</evidence>
<dbReference type="EMBL" id="JAIFRP010000007">
    <property type="protein sequence ID" value="KAK2587379.1"/>
    <property type="molecule type" value="Genomic_DNA"/>
</dbReference>
<name>A0AAD9RWS3_9HYME</name>
<dbReference type="PANTHER" id="PTHR14211:SF7">
    <property type="entry name" value="RIBOSOME BIOGENESIS PROTEIN NOP53"/>
    <property type="match status" value="1"/>
</dbReference>
<comment type="caution">
    <text evidence="7">The sequence shown here is derived from an EMBL/GenBank/DDBJ whole genome shotgun (WGS) entry which is preliminary data.</text>
</comment>
<dbReference type="PIRSF" id="PIRSF017302">
    <property type="entry name" value="Gltscr2"/>
    <property type="match status" value="1"/>
</dbReference>
<reference evidence="7" key="1">
    <citation type="submission" date="2021-08" db="EMBL/GenBank/DDBJ databases">
        <authorList>
            <person name="Misof B."/>
            <person name="Oliver O."/>
            <person name="Podsiadlowski L."/>
            <person name="Donath A."/>
            <person name="Peters R."/>
            <person name="Mayer C."/>
            <person name="Rust J."/>
            <person name="Gunkel S."/>
            <person name="Lesny P."/>
            <person name="Martin S."/>
            <person name="Oeyen J.P."/>
            <person name="Petersen M."/>
            <person name="Panagiotis P."/>
            <person name="Wilbrandt J."/>
            <person name="Tanja T."/>
        </authorList>
    </citation>
    <scope>NUCLEOTIDE SEQUENCE</scope>
    <source>
        <strain evidence="7">GBR_01_08_01A</strain>
        <tissue evidence="7">Thorax + abdomen</tissue>
    </source>
</reference>
<dbReference type="GO" id="GO:0005730">
    <property type="term" value="C:nucleolus"/>
    <property type="evidence" value="ECO:0007669"/>
    <property type="project" value="UniProtKB-SubCell"/>
</dbReference>
<dbReference type="InterPro" id="IPR011687">
    <property type="entry name" value="Nop53/GLTSCR2"/>
</dbReference>
<dbReference type="GO" id="GO:0000027">
    <property type="term" value="P:ribosomal large subunit assembly"/>
    <property type="evidence" value="ECO:0007669"/>
    <property type="project" value="UniProtKB-UniRule"/>
</dbReference>
<reference evidence="7" key="2">
    <citation type="journal article" date="2023" name="Commun. Biol.">
        <title>Intrasexual cuticular hydrocarbon dimorphism in a wasp sheds light on hydrocarbon biosynthesis genes in Hymenoptera.</title>
        <authorList>
            <person name="Moris V.C."/>
            <person name="Podsiadlowski L."/>
            <person name="Martin S."/>
            <person name="Oeyen J.P."/>
            <person name="Donath A."/>
            <person name="Petersen M."/>
            <person name="Wilbrandt J."/>
            <person name="Misof B."/>
            <person name="Liedtke D."/>
            <person name="Thamm M."/>
            <person name="Scheiner R."/>
            <person name="Schmitt T."/>
            <person name="Niehuis O."/>
        </authorList>
    </citation>
    <scope>NUCLEOTIDE SEQUENCE</scope>
    <source>
        <strain evidence="7">GBR_01_08_01A</strain>
    </source>
</reference>
<protein>
    <recommendedName>
        <fullName evidence="2 5">Ribosome biogenesis protein NOP53</fullName>
    </recommendedName>
</protein>
<evidence type="ECO:0000256" key="6">
    <source>
        <dbReference type="SAM" id="MobiDB-lite"/>
    </source>
</evidence>
<dbReference type="GO" id="GO:0006364">
    <property type="term" value="P:rRNA processing"/>
    <property type="evidence" value="ECO:0007669"/>
    <property type="project" value="TreeGrafter"/>
</dbReference>
<dbReference type="AlphaFoldDB" id="A0AAD9RWS3"/>
<evidence type="ECO:0000256" key="3">
    <source>
        <dbReference type="ARBA" id="ARBA00022517"/>
    </source>
</evidence>
<feature type="compositionally biased region" description="Acidic residues" evidence="6">
    <location>
        <begin position="289"/>
        <end position="299"/>
    </location>
</feature>
<dbReference type="GO" id="GO:0008097">
    <property type="term" value="F:5S rRNA binding"/>
    <property type="evidence" value="ECO:0007669"/>
    <property type="project" value="TreeGrafter"/>
</dbReference>
<gene>
    <name evidence="7" type="ORF">KPH14_003096</name>
</gene>
<accession>A0AAD9RWS3</accession>
<dbReference type="PANTHER" id="PTHR14211">
    <property type="entry name" value="GLIOMA SUPPRESSOR CANDIDATE REGION GENE 2"/>
    <property type="match status" value="1"/>
</dbReference>
<comment type="similarity">
    <text evidence="1 5">Belongs to the NOP53 family.</text>
</comment>
<comment type="subcellular location">
    <subcellularLocation>
        <location evidence="5">Nucleus</location>
        <location evidence="5">Nucleolus</location>
    </subcellularLocation>
    <subcellularLocation>
        <location evidence="5">Nucleus</location>
        <location evidence="5">Nucleoplasm</location>
    </subcellularLocation>
</comment>
<dbReference type="GO" id="GO:0005654">
    <property type="term" value="C:nucleoplasm"/>
    <property type="evidence" value="ECO:0007669"/>
    <property type="project" value="UniProtKB-SubCell"/>
</dbReference>
<evidence type="ECO:0000256" key="5">
    <source>
        <dbReference type="PIRNR" id="PIRNR017302"/>
    </source>
</evidence>
<dbReference type="Proteomes" id="UP001258017">
    <property type="component" value="Unassembled WGS sequence"/>
</dbReference>
<keyword evidence="8" id="KW-1185">Reference proteome</keyword>
<evidence type="ECO:0000313" key="7">
    <source>
        <dbReference type="EMBL" id="KAK2587379.1"/>
    </source>
</evidence>